<keyword evidence="6" id="KW-0256">Endoplasmic reticulum</keyword>
<dbReference type="GO" id="GO:0008270">
    <property type="term" value="F:zinc ion binding"/>
    <property type="evidence" value="ECO:0007669"/>
    <property type="project" value="UniProtKB-KW"/>
</dbReference>
<dbReference type="GO" id="GO:0051726">
    <property type="term" value="P:regulation of cell cycle"/>
    <property type="evidence" value="ECO:0007669"/>
    <property type="project" value="UniProtKB-KW"/>
</dbReference>
<dbReference type="GeneID" id="114803033"/>
<protein>
    <recommendedName>
        <fullName evidence="11">Cell growth regulator with RING finger domain protein 1</fullName>
    </recommendedName>
    <alternativeName>
        <fullName evidence="12">Cell growth regulatory gene 19 protein</fullName>
    </alternativeName>
</protein>
<name>A0AAY4CPC7_9TELE</name>
<evidence type="ECO:0000256" key="4">
    <source>
        <dbReference type="ARBA" id="ARBA00022771"/>
    </source>
</evidence>
<keyword evidence="4 13" id="KW-0863">Zinc-finger</keyword>
<dbReference type="PROSITE" id="PS50089">
    <property type="entry name" value="ZF_RING_2"/>
    <property type="match status" value="1"/>
</dbReference>
<evidence type="ECO:0000256" key="2">
    <source>
        <dbReference type="ARBA" id="ARBA00004240"/>
    </source>
</evidence>
<keyword evidence="18" id="KW-1185">Reference proteome</keyword>
<dbReference type="Proteomes" id="UP000694580">
    <property type="component" value="Chromosome 14"/>
</dbReference>
<keyword evidence="9" id="KW-0131">Cell cycle</keyword>
<dbReference type="PANTHER" id="PTHR15379">
    <property type="entry name" value="CELL GROWTH REGULATOR WITH RING FINGER DOMAIN PROTEIN 1"/>
    <property type="match status" value="1"/>
</dbReference>
<evidence type="ECO:0000256" key="13">
    <source>
        <dbReference type="PROSITE-ProRule" id="PRU00175"/>
    </source>
</evidence>
<comment type="function">
    <text evidence="10">Able to inhibit growth in several cell lines.</text>
</comment>
<dbReference type="SUPFAM" id="SSF57850">
    <property type="entry name" value="RING/U-box"/>
    <property type="match status" value="1"/>
</dbReference>
<dbReference type="GeneTree" id="ENSGT00390000004542"/>
<proteinExistence type="predicted"/>
<gene>
    <name evidence="17" type="primary">CGRRF1</name>
</gene>
<keyword evidence="15" id="KW-0812">Transmembrane</keyword>
<dbReference type="AlphaFoldDB" id="A0AAY4CPC7"/>
<evidence type="ECO:0000256" key="9">
    <source>
        <dbReference type="ARBA" id="ARBA00023306"/>
    </source>
</evidence>
<dbReference type="CDD" id="cd16787">
    <property type="entry name" value="mRING-HC-C3HC5_CGRF1"/>
    <property type="match status" value="1"/>
</dbReference>
<comment type="subcellular location">
    <subcellularLocation>
        <location evidence="2">Endoplasmic reticulum</location>
    </subcellularLocation>
    <subcellularLocation>
        <location evidence="1">Nucleus</location>
    </subcellularLocation>
</comment>
<dbReference type="GO" id="GO:0030308">
    <property type="term" value="P:negative regulation of cell growth"/>
    <property type="evidence" value="ECO:0007669"/>
    <property type="project" value="TreeGrafter"/>
</dbReference>
<reference evidence="17 18" key="1">
    <citation type="submission" date="2020-06" db="EMBL/GenBank/DDBJ databases">
        <authorList>
            <consortium name="Wellcome Sanger Institute Data Sharing"/>
        </authorList>
    </citation>
    <scope>NUCLEOTIDE SEQUENCE [LARGE SCALE GENOMIC DNA]</scope>
</reference>
<evidence type="ECO:0000256" key="5">
    <source>
        <dbReference type="ARBA" id="ARBA00022810"/>
    </source>
</evidence>
<accession>A0AAY4CPC7</accession>
<feature type="domain" description="RING-type" evidence="16">
    <location>
        <begin position="272"/>
        <end position="307"/>
    </location>
</feature>
<sequence>MAAEVLVMLYSYSPLFYISVIAVCFVITAAMVLGWFGFDVPIIQRNSDDVASVSSVPEKKMVQVMNPFALEVGSQSGTLTDGVTLRPGCLEKCVLTCYWGCRVQALQRSLQSHQLGPRLTTPHLFQVAMQSQYDHCQSFLIDKEDGEERLTQMPADVGITDFGPLPRERYPLVALLTLADPDTRDSYDIVASVTVLHVPDNTHRLSARVLFQYLLTAHGSMYELQPLFMSSENESLSGPSDPQPGEEGAEPGSAGAGGEGDEEWTDGRGKDCVVCQNAPVNRVLLPCRHACVCDSCVARFQHCPMCRAFVVESFALLRLPPAAGAEEFDEGTD</sequence>
<keyword evidence="5" id="KW-0338">Growth arrest</keyword>
<keyword evidence="8" id="KW-0539">Nucleus</keyword>
<reference evidence="17" key="3">
    <citation type="submission" date="2025-09" db="UniProtKB">
        <authorList>
            <consortium name="Ensembl"/>
        </authorList>
    </citation>
    <scope>IDENTIFICATION</scope>
</reference>
<dbReference type="InterPro" id="IPR013083">
    <property type="entry name" value="Znf_RING/FYVE/PHD"/>
</dbReference>
<evidence type="ECO:0000313" key="17">
    <source>
        <dbReference type="Ensembl" id="ENSDCDP00010035085.1"/>
    </source>
</evidence>
<evidence type="ECO:0000256" key="3">
    <source>
        <dbReference type="ARBA" id="ARBA00022723"/>
    </source>
</evidence>
<feature type="compositionally biased region" description="Low complexity" evidence="14">
    <location>
        <begin position="243"/>
        <end position="253"/>
    </location>
</feature>
<feature type="region of interest" description="Disordered" evidence="14">
    <location>
        <begin position="231"/>
        <end position="264"/>
    </location>
</feature>
<evidence type="ECO:0000256" key="12">
    <source>
        <dbReference type="ARBA" id="ARBA00077522"/>
    </source>
</evidence>
<dbReference type="InterPro" id="IPR042496">
    <property type="entry name" value="CGRF1"/>
</dbReference>
<dbReference type="FunFam" id="3.30.40.10:FF:000421">
    <property type="entry name" value="Cell growth regulator with ring finger domain 1"/>
    <property type="match status" value="1"/>
</dbReference>
<dbReference type="GO" id="GO:0005783">
    <property type="term" value="C:endoplasmic reticulum"/>
    <property type="evidence" value="ECO:0007669"/>
    <property type="project" value="UniProtKB-SubCell"/>
</dbReference>
<evidence type="ECO:0000256" key="15">
    <source>
        <dbReference type="SAM" id="Phobius"/>
    </source>
</evidence>
<evidence type="ECO:0000256" key="1">
    <source>
        <dbReference type="ARBA" id="ARBA00004123"/>
    </source>
</evidence>
<evidence type="ECO:0000256" key="6">
    <source>
        <dbReference type="ARBA" id="ARBA00022824"/>
    </source>
</evidence>
<dbReference type="Ensembl" id="ENSDCDT00010043799.1">
    <property type="protein sequence ID" value="ENSDCDP00010035085.1"/>
    <property type="gene ID" value="ENSDCDG00010022656.1"/>
</dbReference>
<keyword evidence="15" id="KW-1133">Transmembrane helix</keyword>
<feature type="transmembrane region" description="Helical" evidence="15">
    <location>
        <begin position="15"/>
        <end position="38"/>
    </location>
</feature>
<dbReference type="GO" id="GO:0005634">
    <property type="term" value="C:nucleus"/>
    <property type="evidence" value="ECO:0007669"/>
    <property type="project" value="UniProtKB-SubCell"/>
</dbReference>
<evidence type="ECO:0000259" key="16">
    <source>
        <dbReference type="PROSITE" id="PS50089"/>
    </source>
</evidence>
<evidence type="ECO:0000256" key="10">
    <source>
        <dbReference type="ARBA" id="ARBA00054111"/>
    </source>
</evidence>
<feature type="compositionally biased region" description="Polar residues" evidence="14">
    <location>
        <begin position="231"/>
        <end position="240"/>
    </location>
</feature>
<evidence type="ECO:0000256" key="8">
    <source>
        <dbReference type="ARBA" id="ARBA00023242"/>
    </source>
</evidence>
<dbReference type="Gene3D" id="3.30.40.10">
    <property type="entry name" value="Zinc/RING finger domain, C3HC4 (zinc finger)"/>
    <property type="match status" value="1"/>
</dbReference>
<evidence type="ECO:0000313" key="18">
    <source>
        <dbReference type="Proteomes" id="UP000694580"/>
    </source>
</evidence>
<evidence type="ECO:0000256" key="7">
    <source>
        <dbReference type="ARBA" id="ARBA00022833"/>
    </source>
</evidence>
<keyword evidence="3" id="KW-0479">Metal-binding</keyword>
<dbReference type="RefSeq" id="XP_028858126.1">
    <property type="nucleotide sequence ID" value="XM_029002293.1"/>
</dbReference>
<evidence type="ECO:0000256" key="14">
    <source>
        <dbReference type="SAM" id="MobiDB-lite"/>
    </source>
</evidence>
<keyword evidence="15" id="KW-0472">Membrane</keyword>
<dbReference type="Pfam" id="PF13920">
    <property type="entry name" value="zf-C3HC4_3"/>
    <property type="match status" value="1"/>
</dbReference>
<reference evidence="17" key="2">
    <citation type="submission" date="2025-08" db="UniProtKB">
        <authorList>
            <consortium name="Ensembl"/>
        </authorList>
    </citation>
    <scope>IDENTIFICATION</scope>
</reference>
<dbReference type="InterPro" id="IPR001841">
    <property type="entry name" value="Znf_RING"/>
</dbReference>
<dbReference type="PANTHER" id="PTHR15379:SF2">
    <property type="entry name" value="CELL GROWTH REGULATOR WITH RING FINGER DOMAIN PROTEIN 1"/>
    <property type="match status" value="1"/>
</dbReference>
<evidence type="ECO:0000256" key="11">
    <source>
        <dbReference type="ARBA" id="ARBA00070853"/>
    </source>
</evidence>
<organism evidence="17 18">
    <name type="scientific">Denticeps clupeoides</name>
    <name type="common">denticle herring</name>
    <dbReference type="NCBI Taxonomy" id="299321"/>
    <lineage>
        <taxon>Eukaryota</taxon>
        <taxon>Metazoa</taxon>
        <taxon>Chordata</taxon>
        <taxon>Craniata</taxon>
        <taxon>Vertebrata</taxon>
        <taxon>Euteleostomi</taxon>
        <taxon>Actinopterygii</taxon>
        <taxon>Neopterygii</taxon>
        <taxon>Teleostei</taxon>
        <taxon>Clupei</taxon>
        <taxon>Clupeiformes</taxon>
        <taxon>Denticipitoidei</taxon>
        <taxon>Denticipitidae</taxon>
        <taxon>Denticeps</taxon>
    </lineage>
</organism>
<keyword evidence="7" id="KW-0862">Zinc</keyword>